<feature type="domain" description="ABC-2 type transporter transmembrane" evidence="6">
    <location>
        <begin position="21"/>
        <end position="378"/>
    </location>
</feature>
<accession>A0ABS1TD02</accession>
<evidence type="ECO:0000256" key="2">
    <source>
        <dbReference type="ARBA" id="ARBA00022692"/>
    </source>
</evidence>
<protein>
    <submittedName>
        <fullName evidence="7">ABC transporter permease</fullName>
    </submittedName>
</protein>
<keyword evidence="2 5" id="KW-0812">Transmembrane</keyword>
<dbReference type="PANTHER" id="PTHR43027">
    <property type="entry name" value="DOXORUBICIN RESISTANCE ABC TRANSPORTER PERMEASE PROTEIN DRRC-RELATED"/>
    <property type="match status" value="1"/>
</dbReference>
<comment type="caution">
    <text evidence="7">The sequence shown here is derived from an EMBL/GenBank/DDBJ whole genome shotgun (WGS) entry which is preliminary data.</text>
</comment>
<feature type="transmembrane region" description="Helical" evidence="5">
    <location>
        <begin position="271"/>
        <end position="292"/>
    </location>
</feature>
<dbReference type="EMBL" id="JAESWC010000007">
    <property type="protein sequence ID" value="MBL4936516.1"/>
    <property type="molecule type" value="Genomic_DNA"/>
</dbReference>
<dbReference type="InterPro" id="IPR013525">
    <property type="entry name" value="ABC2_TM"/>
</dbReference>
<dbReference type="Gene3D" id="3.40.1710.10">
    <property type="entry name" value="abc type-2 transporter like domain"/>
    <property type="match status" value="1"/>
</dbReference>
<evidence type="ECO:0000256" key="1">
    <source>
        <dbReference type="ARBA" id="ARBA00004141"/>
    </source>
</evidence>
<dbReference type="InterPro" id="IPR052902">
    <property type="entry name" value="ABC-2_transporter"/>
</dbReference>
<feature type="transmembrane region" description="Helical" evidence="5">
    <location>
        <begin position="21"/>
        <end position="39"/>
    </location>
</feature>
<keyword evidence="8" id="KW-1185">Reference proteome</keyword>
<dbReference type="Pfam" id="PF12698">
    <property type="entry name" value="ABC2_membrane_3"/>
    <property type="match status" value="1"/>
</dbReference>
<keyword evidence="3 5" id="KW-1133">Transmembrane helix</keyword>
<proteinExistence type="predicted"/>
<evidence type="ECO:0000256" key="4">
    <source>
        <dbReference type="ARBA" id="ARBA00023136"/>
    </source>
</evidence>
<sequence length="387" mass="43536">MKIWAYILKDLRIIKKDFVSSFLMLFIFPVMLSFFYGFFQDKMFQETAKVEKFTVSIKDSDNSESSRLIKDIFSNQALKDIIELRDADGDIEVIIPKDFQSSIQNNKASQLLINQIKKDMGVQTHVVQGVLESFAKNISIANGVNKNIYNSTLSEAQKKDLMQSYAVKLNSAFSTSAIKEDTLALNNRLSSIEYYGIEMLTFTSVLIIMSYSLEFMKEKKEGTLRRVFSISIDGKSLYLGKIGALFIISTLSILSYVLFYRFTGKAFHGNFALIILAVIMNSLLIASLTGLAISIFKDEKTARIILTTVMMAGTMIGGVFWPIDIIDNKFLNIASKFTPNIWIAEMYKKIGLYNDLSSMIPSLGVVAAVVLLSFIIGSVRMSRSWEA</sequence>
<dbReference type="Proteomes" id="UP000632377">
    <property type="component" value="Unassembled WGS sequence"/>
</dbReference>
<organism evidence="7 8">
    <name type="scientific">Clostridium rhizosphaerae</name>
    <dbReference type="NCBI Taxonomy" id="2803861"/>
    <lineage>
        <taxon>Bacteria</taxon>
        <taxon>Bacillati</taxon>
        <taxon>Bacillota</taxon>
        <taxon>Clostridia</taxon>
        <taxon>Eubacteriales</taxon>
        <taxon>Clostridiaceae</taxon>
        <taxon>Clostridium</taxon>
    </lineage>
</organism>
<feature type="transmembrane region" description="Helical" evidence="5">
    <location>
        <begin position="359"/>
        <end position="379"/>
    </location>
</feature>
<comment type="subcellular location">
    <subcellularLocation>
        <location evidence="1">Membrane</location>
        <topology evidence="1">Multi-pass membrane protein</topology>
    </subcellularLocation>
</comment>
<dbReference type="PANTHER" id="PTHR43027:SF1">
    <property type="entry name" value="DOXORUBICIN RESISTANCE ABC TRANSPORTER PERMEASE PROTEIN DRRC-RELATED"/>
    <property type="match status" value="1"/>
</dbReference>
<evidence type="ECO:0000256" key="5">
    <source>
        <dbReference type="SAM" id="Phobius"/>
    </source>
</evidence>
<feature type="transmembrane region" description="Helical" evidence="5">
    <location>
        <begin position="304"/>
        <end position="323"/>
    </location>
</feature>
<evidence type="ECO:0000313" key="8">
    <source>
        <dbReference type="Proteomes" id="UP000632377"/>
    </source>
</evidence>
<keyword evidence="4 5" id="KW-0472">Membrane</keyword>
<feature type="transmembrane region" description="Helical" evidence="5">
    <location>
        <begin position="237"/>
        <end position="259"/>
    </location>
</feature>
<gene>
    <name evidence="7" type="ORF">JK636_12185</name>
</gene>
<feature type="transmembrane region" description="Helical" evidence="5">
    <location>
        <begin position="194"/>
        <end position="216"/>
    </location>
</feature>
<dbReference type="RefSeq" id="WP_202749276.1">
    <property type="nucleotide sequence ID" value="NZ_JAESWC010000007.1"/>
</dbReference>
<reference evidence="7 8" key="1">
    <citation type="submission" date="2021-01" db="EMBL/GenBank/DDBJ databases">
        <title>Genome public.</title>
        <authorList>
            <person name="Liu C."/>
            <person name="Sun Q."/>
        </authorList>
    </citation>
    <scope>NUCLEOTIDE SEQUENCE [LARGE SCALE GENOMIC DNA]</scope>
    <source>
        <strain evidence="7 8">YIM B02515</strain>
    </source>
</reference>
<evidence type="ECO:0000256" key="3">
    <source>
        <dbReference type="ARBA" id="ARBA00022989"/>
    </source>
</evidence>
<evidence type="ECO:0000259" key="6">
    <source>
        <dbReference type="Pfam" id="PF12698"/>
    </source>
</evidence>
<name>A0ABS1TD02_9CLOT</name>
<evidence type="ECO:0000313" key="7">
    <source>
        <dbReference type="EMBL" id="MBL4936516.1"/>
    </source>
</evidence>